<evidence type="ECO:0000256" key="1">
    <source>
        <dbReference type="SAM" id="MobiDB-lite"/>
    </source>
</evidence>
<gene>
    <name evidence="2" type="ORF">MQH31_19965</name>
</gene>
<feature type="region of interest" description="Disordered" evidence="1">
    <location>
        <begin position="118"/>
        <end position="150"/>
    </location>
</feature>
<comment type="caution">
    <text evidence="2">The sequence shown here is derived from an EMBL/GenBank/DDBJ whole genome shotgun (WGS) entry which is preliminary data.</text>
</comment>
<reference evidence="2" key="1">
    <citation type="submission" date="2022-03" db="EMBL/GenBank/DDBJ databases">
        <title>Cryobacterium sp. nov. strain ZS14-85, isolated from Antarctic soil.</title>
        <authorList>
            <person name="Li J."/>
            <person name="Niu G."/>
        </authorList>
    </citation>
    <scope>NUCLEOTIDE SEQUENCE</scope>
    <source>
        <strain evidence="2">ZS14-85</strain>
    </source>
</reference>
<sequence>MFVITADQIDSRHDRDRAGEMIARLAADFGPAFVLPPDQTSGDEIQVLLTDAAAALDVVFALHRSGHWSIGLGIGPVREPLPHATRQASGAAFIAARAAVTRAKKADARFALDADGSGTTVAGASAGRSNPGAPADSAPEVPAPGSSAGEPILAGAEVEALIATVLLLRQRRSPEGWAAVDLLRDGLSQVEIAGRLGITPAAVSQRIKSSLWRVEEAAHPALVRLMEDLEQTSTETDTAGS</sequence>
<feature type="compositionally biased region" description="Low complexity" evidence="1">
    <location>
        <begin position="118"/>
        <end position="127"/>
    </location>
</feature>
<protein>
    <submittedName>
        <fullName evidence="2">DNA-binding protein</fullName>
    </submittedName>
</protein>
<dbReference type="AlphaFoldDB" id="A0AA41QYT6"/>
<dbReference type="RefSeq" id="WP_243013520.1">
    <property type="nucleotide sequence ID" value="NZ_JALGAR010000010.1"/>
</dbReference>
<evidence type="ECO:0000313" key="2">
    <source>
        <dbReference type="EMBL" id="MCI4660090.1"/>
    </source>
</evidence>
<dbReference type="EMBL" id="JALGAR010000010">
    <property type="protein sequence ID" value="MCI4660090.1"/>
    <property type="molecule type" value="Genomic_DNA"/>
</dbReference>
<dbReference type="GO" id="GO:0003677">
    <property type="term" value="F:DNA binding"/>
    <property type="evidence" value="ECO:0007669"/>
    <property type="project" value="UniProtKB-KW"/>
</dbReference>
<accession>A0AA41QYT6</accession>
<evidence type="ECO:0000313" key="3">
    <source>
        <dbReference type="Proteomes" id="UP001165341"/>
    </source>
</evidence>
<proteinExistence type="predicted"/>
<keyword evidence="3" id="KW-1185">Reference proteome</keyword>
<name>A0AA41QYT6_9MICO</name>
<organism evidence="2 3">
    <name type="scientific">Cryobacterium zhongshanensis</name>
    <dbReference type="NCBI Taxonomy" id="2928153"/>
    <lineage>
        <taxon>Bacteria</taxon>
        <taxon>Bacillati</taxon>
        <taxon>Actinomycetota</taxon>
        <taxon>Actinomycetes</taxon>
        <taxon>Micrococcales</taxon>
        <taxon>Microbacteriaceae</taxon>
        <taxon>Cryobacterium</taxon>
    </lineage>
</organism>
<keyword evidence="2" id="KW-0238">DNA-binding</keyword>
<dbReference type="Proteomes" id="UP001165341">
    <property type="component" value="Unassembled WGS sequence"/>
</dbReference>